<reference evidence="1 2" key="1">
    <citation type="journal article" date="2021" name="Angew. Chem. Int. Ed. Engl.">
        <title>A novel family of nonribosomal peptides modulate collective behavior in Pseudovibrio bacteria isolated from marine sponges.</title>
        <authorList>
            <person name="Ioca L.P."/>
            <person name="Dai Y."/>
            <person name="Kunakom S."/>
            <person name="Diaz-Espinosa J."/>
            <person name="Krunic A."/>
            <person name="Crnkovic C.M."/>
            <person name="Orjala J."/>
            <person name="Sanchez L.M."/>
            <person name="Ferreira A.G."/>
            <person name="Berlinck R.G.S."/>
            <person name="Eustaquio A.S."/>
        </authorList>
    </citation>
    <scope>NUCLEOTIDE SEQUENCE [LARGE SCALE GENOMIC DNA]</scope>
    <source>
        <strain evidence="1 2">Ab134</strain>
    </source>
</reference>
<protein>
    <submittedName>
        <fullName evidence="1">Uncharacterized protein</fullName>
    </submittedName>
</protein>
<evidence type="ECO:0000313" key="1">
    <source>
        <dbReference type="EMBL" id="QUS55611.1"/>
    </source>
</evidence>
<proteinExistence type="predicted"/>
<sequence length="83" mass="9255">MIAIAATLLTGIAAFLYMPVMLLPAGIAYILLQPFSYVINRAKQKQNNVYNSASPRKRWYGAANQWKPNTVQSLLVKAVFPDL</sequence>
<accession>A0ABX8APM2</accession>
<organism evidence="1 2">
    <name type="scientific">Pseudovibrio brasiliensis</name>
    <dbReference type="NCBI Taxonomy" id="1898042"/>
    <lineage>
        <taxon>Bacteria</taxon>
        <taxon>Pseudomonadati</taxon>
        <taxon>Pseudomonadota</taxon>
        <taxon>Alphaproteobacteria</taxon>
        <taxon>Hyphomicrobiales</taxon>
        <taxon>Stappiaceae</taxon>
        <taxon>Pseudovibrio</taxon>
    </lineage>
</organism>
<dbReference type="Proteomes" id="UP000680706">
    <property type="component" value="Chromosome"/>
</dbReference>
<evidence type="ECO:0000313" key="2">
    <source>
        <dbReference type="Proteomes" id="UP000680706"/>
    </source>
</evidence>
<keyword evidence="2" id="KW-1185">Reference proteome</keyword>
<dbReference type="RefSeq" id="WP_143508389.1">
    <property type="nucleotide sequence ID" value="NZ_CP074126.1"/>
</dbReference>
<dbReference type="EMBL" id="CP074126">
    <property type="protein sequence ID" value="QUS55611.1"/>
    <property type="molecule type" value="Genomic_DNA"/>
</dbReference>
<gene>
    <name evidence="1" type="ORF">KGB56_20270</name>
</gene>
<name>A0ABX8APM2_9HYPH</name>